<name>A0A0E9R866_ANGAN</name>
<dbReference type="EMBL" id="GBXM01083251">
    <property type="protein sequence ID" value="JAH25326.1"/>
    <property type="molecule type" value="Transcribed_RNA"/>
</dbReference>
<sequence>MTQNLSHTQVRRTKGPVCLIELPTLWAASLRDKHG</sequence>
<proteinExistence type="predicted"/>
<accession>A0A0E9R866</accession>
<organism evidence="1">
    <name type="scientific">Anguilla anguilla</name>
    <name type="common">European freshwater eel</name>
    <name type="synonym">Muraena anguilla</name>
    <dbReference type="NCBI Taxonomy" id="7936"/>
    <lineage>
        <taxon>Eukaryota</taxon>
        <taxon>Metazoa</taxon>
        <taxon>Chordata</taxon>
        <taxon>Craniata</taxon>
        <taxon>Vertebrata</taxon>
        <taxon>Euteleostomi</taxon>
        <taxon>Actinopterygii</taxon>
        <taxon>Neopterygii</taxon>
        <taxon>Teleostei</taxon>
        <taxon>Anguilliformes</taxon>
        <taxon>Anguillidae</taxon>
        <taxon>Anguilla</taxon>
    </lineage>
</organism>
<evidence type="ECO:0000313" key="1">
    <source>
        <dbReference type="EMBL" id="JAH25326.1"/>
    </source>
</evidence>
<reference evidence="1" key="2">
    <citation type="journal article" date="2015" name="Fish Shellfish Immunol.">
        <title>Early steps in the European eel (Anguilla anguilla)-Vibrio vulnificus interaction in the gills: Role of the RtxA13 toxin.</title>
        <authorList>
            <person name="Callol A."/>
            <person name="Pajuelo D."/>
            <person name="Ebbesson L."/>
            <person name="Teles M."/>
            <person name="MacKenzie S."/>
            <person name="Amaro C."/>
        </authorList>
    </citation>
    <scope>NUCLEOTIDE SEQUENCE</scope>
</reference>
<dbReference type="AlphaFoldDB" id="A0A0E9R866"/>
<protein>
    <submittedName>
        <fullName evidence="1">Uncharacterized protein</fullName>
    </submittedName>
</protein>
<reference evidence="1" key="1">
    <citation type="submission" date="2014-11" db="EMBL/GenBank/DDBJ databases">
        <authorList>
            <person name="Amaro Gonzalez C."/>
        </authorList>
    </citation>
    <scope>NUCLEOTIDE SEQUENCE</scope>
</reference>